<reference evidence="1" key="1">
    <citation type="submission" date="2019-10" db="EMBL/GenBank/DDBJ databases">
        <title>The sequence and de novo assembly of the wild yak genome.</title>
        <authorList>
            <person name="Liu Y."/>
        </authorList>
    </citation>
    <scope>NUCLEOTIDE SEQUENCE [LARGE SCALE GENOMIC DNA]</scope>
    <source>
        <strain evidence="1">WY2019</strain>
    </source>
</reference>
<dbReference type="AlphaFoldDB" id="A0A6B0RJW9"/>
<dbReference type="Proteomes" id="UP000322234">
    <property type="component" value="Unassembled WGS sequence"/>
</dbReference>
<proteinExistence type="predicted"/>
<keyword evidence="2" id="KW-1185">Reference proteome</keyword>
<comment type="caution">
    <text evidence="1">The sequence shown here is derived from an EMBL/GenBank/DDBJ whole genome shotgun (WGS) entry which is preliminary data.</text>
</comment>
<gene>
    <name evidence="1" type="ORF">E5288_WYG011509</name>
</gene>
<sequence>MPINFQLIGITSGSSPILRIPRGKEKIRSAEEQGRAWSMGRQVDLPAQASIRCHRFPGLSPNVLHLRINTVTEKVPQGQKHQDTVKTALPPRFPPNPCHHTSKFQEHRHKSVQVKYERLIKQALSFQLGYDSAASANKVIQLPNPVRIQTETRSADVRFRSIMISDHDSE</sequence>
<protein>
    <submittedName>
        <fullName evidence="1">Uncharacterized protein</fullName>
    </submittedName>
</protein>
<name>A0A6B0RJW9_9CETA</name>
<dbReference type="EMBL" id="VBQZ03000058">
    <property type="protein sequence ID" value="MXQ89752.1"/>
    <property type="molecule type" value="Genomic_DNA"/>
</dbReference>
<evidence type="ECO:0000313" key="2">
    <source>
        <dbReference type="Proteomes" id="UP000322234"/>
    </source>
</evidence>
<evidence type="ECO:0000313" key="1">
    <source>
        <dbReference type="EMBL" id="MXQ89752.1"/>
    </source>
</evidence>
<accession>A0A6B0RJW9</accession>
<organism evidence="1 2">
    <name type="scientific">Bos mutus</name>
    <name type="common">wild yak</name>
    <dbReference type="NCBI Taxonomy" id="72004"/>
    <lineage>
        <taxon>Eukaryota</taxon>
        <taxon>Metazoa</taxon>
        <taxon>Chordata</taxon>
        <taxon>Craniata</taxon>
        <taxon>Vertebrata</taxon>
        <taxon>Euteleostomi</taxon>
        <taxon>Mammalia</taxon>
        <taxon>Eutheria</taxon>
        <taxon>Laurasiatheria</taxon>
        <taxon>Artiodactyla</taxon>
        <taxon>Ruminantia</taxon>
        <taxon>Pecora</taxon>
        <taxon>Bovidae</taxon>
        <taxon>Bovinae</taxon>
        <taxon>Bos</taxon>
    </lineage>
</organism>